<organism evidence="1">
    <name type="scientific">marine sediment metagenome</name>
    <dbReference type="NCBI Taxonomy" id="412755"/>
    <lineage>
        <taxon>unclassified sequences</taxon>
        <taxon>metagenomes</taxon>
        <taxon>ecological metagenomes</taxon>
    </lineage>
</organism>
<sequence length="53" mass="6409">MLHCHYLNISHLTKQAYSLFIVVFAETRRSKHHKTITLEEKDDLDRRFIIVQL</sequence>
<dbReference type="EMBL" id="LAZR01001705">
    <property type="protein sequence ID" value="KKN40432.1"/>
    <property type="molecule type" value="Genomic_DNA"/>
</dbReference>
<gene>
    <name evidence="1" type="ORF">LCGC14_0733270</name>
</gene>
<reference evidence="1" key="1">
    <citation type="journal article" date="2015" name="Nature">
        <title>Complex archaea that bridge the gap between prokaryotes and eukaryotes.</title>
        <authorList>
            <person name="Spang A."/>
            <person name="Saw J.H."/>
            <person name="Jorgensen S.L."/>
            <person name="Zaremba-Niedzwiedzka K."/>
            <person name="Martijn J."/>
            <person name="Lind A.E."/>
            <person name="van Eijk R."/>
            <person name="Schleper C."/>
            <person name="Guy L."/>
            <person name="Ettema T.J."/>
        </authorList>
    </citation>
    <scope>NUCLEOTIDE SEQUENCE</scope>
</reference>
<proteinExistence type="predicted"/>
<comment type="caution">
    <text evidence="1">The sequence shown here is derived from an EMBL/GenBank/DDBJ whole genome shotgun (WGS) entry which is preliminary data.</text>
</comment>
<accession>A0A0F9QTU4</accession>
<name>A0A0F9QTU4_9ZZZZ</name>
<evidence type="ECO:0000313" key="1">
    <source>
        <dbReference type="EMBL" id="KKN40432.1"/>
    </source>
</evidence>
<dbReference type="AlphaFoldDB" id="A0A0F9QTU4"/>
<protein>
    <submittedName>
        <fullName evidence="1">Uncharacterized protein</fullName>
    </submittedName>
</protein>